<dbReference type="HAMAP" id="MF_00137">
    <property type="entry name" value="SAICAR_synth"/>
    <property type="match status" value="1"/>
</dbReference>
<dbReference type="CDD" id="cd01416">
    <property type="entry name" value="SAICAR_synt_Ade5"/>
    <property type="match status" value="1"/>
</dbReference>
<dbReference type="GO" id="GO:0004639">
    <property type="term" value="F:phosphoribosylaminoimidazolesuccinocarboxamide synthase activity"/>
    <property type="evidence" value="ECO:0007669"/>
    <property type="project" value="UniProtKB-UniRule"/>
</dbReference>
<dbReference type="SUPFAM" id="SSF56104">
    <property type="entry name" value="SAICAR synthase-like"/>
    <property type="match status" value="1"/>
</dbReference>
<sequence length="256" mass="28472">MQLGPRITEGKTKIVYAHPDESGLCILVHKDGITAGDGARRNEISGKGALAGRTTANVFALLERAGIATHFIQAPEPTITVVRRCLMLPLEVVMRRLAAGSYLRRHPEVAEGTRFDPLLVEFFLKDDIAHDPQISEHEIAVRNLATSDEVRQMIELGVEVFTLLERAWAEQDVALVDLKIEFGRAVSTEQGANLLVADVIDNDSWRIWPGGEAGRMLDKQVYRNAATVNEGVLADVRSRYEQVAQRTDRFAEFELN</sequence>
<comment type="pathway">
    <text evidence="2">Purine metabolism; IMP biosynthesis via de novo pathway; 5-amino-1-(5-phospho-D-ribosyl)imidazole-4-carboxylate from 5-amino-1-(5-phospho-D-ribosyl)imidazole (carboxylase route): step 1/1.</text>
</comment>
<evidence type="ECO:0000256" key="5">
    <source>
        <dbReference type="ARBA" id="ARBA00022755"/>
    </source>
</evidence>
<dbReference type="UniPathway" id="UPA00074">
    <property type="reaction ID" value="UER00131"/>
</dbReference>
<dbReference type="OrthoDB" id="9801549at2"/>
<dbReference type="Gene3D" id="3.30.470.20">
    <property type="entry name" value="ATP-grasp fold, B domain"/>
    <property type="match status" value="1"/>
</dbReference>
<evidence type="ECO:0000256" key="7">
    <source>
        <dbReference type="ARBA" id="ARBA00048475"/>
    </source>
</evidence>
<comment type="caution">
    <text evidence="10">The sequence shown here is derived from an EMBL/GenBank/DDBJ whole genome shotgun (WGS) entry which is preliminary data.</text>
</comment>
<dbReference type="InterPro" id="IPR050089">
    <property type="entry name" value="SAICAR_synthetase"/>
</dbReference>
<dbReference type="PANTHER" id="PTHR43599:SF3">
    <property type="entry name" value="SI:DKEY-6E2.2"/>
    <property type="match status" value="1"/>
</dbReference>
<dbReference type="GO" id="GO:0005524">
    <property type="term" value="F:ATP binding"/>
    <property type="evidence" value="ECO:0007669"/>
    <property type="project" value="UniProtKB-KW"/>
</dbReference>
<evidence type="ECO:0000313" key="11">
    <source>
        <dbReference type="Proteomes" id="UP000220922"/>
    </source>
</evidence>
<protein>
    <recommendedName>
        <fullName evidence="8">Phosphoribosylaminoimidazole-succinocarboxamide synthase</fullName>
        <ecNumber evidence="8">6.3.2.6</ecNumber>
    </recommendedName>
    <alternativeName>
        <fullName evidence="8">SAICAR synthetase</fullName>
    </alternativeName>
</protein>
<dbReference type="Pfam" id="PF01259">
    <property type="entry name" value="SAICAR_synt"/>
    <property type="match status" value="1"/>
</dbReference>
<dbReference type="PROSITE" id="PS01058">
    <property type="entry name" value="SAICAR_SYNTHETASE_2"/>
    <property type="match status" value="1"/>
</dbReference>
<evidence type="ECO:0000313" key="10">
    <source>
        <dbReference type="EMBL" id="PDV98415.1"/>
    </source>
</evidence>
<evidence type="ECO:0000256" key="8">
    <source>
        <dbReference type="HAMAP-Rule" id="MF_00137"/>
    </source>
</evidence>
<name>A0A2H3KK95_9CHLR</name>
<keyword evidence="11" id="KW-1185">Reference proteome</keyword>
<dbReference type="PANTHER" id="PTHR43599">
    <property type="entry name" value="MULTIFUNCTIONAL PROTEIN ADE2"/>
    <property type="match status" value="1"/>
</dbReference>
<comment type="catalytic activity">
    <reaction evidence="7 8">
        <text>5-amino-1-(5-phospho-D-ribosyl)imidazole-4-carboxylate + L-aspartate + ATP = (2S)-2-[5-amino-1-(5-phospho-beta-D-ribosyl)imidazole-4-carboxamido]succinate + ADP + phosphate + 2 H(+)</text>
        <dbReference type="Rhea" id="RHEA:22628"/>
        <dbReference type="ChEBI" id="CHEBI:15378"/>
        <dbReference type="ChEBI" id="CHEBI:29991"/>
        <dbReference type="ChEBI" id="CHEBI:30616"/>
        <dbReference type="ChEBI" id="CHEBI:43474"/>
        <dbReference type="ChEBI" id="CHEBI:58443"/>
        <dbReference type="ChEBI" id="CHEBI:77657"/>
        <dbReference type="ChEBI" id="CHEBI:456216"/>
        <dbReference type="EC" id="6.3.2.6"/>
    </reaction>
</comment>
<evidence type="ECO:0000259" key="9">
    <source>
        <dbReference type="Pfam" id="PF01259"/>
    </source>
</evidence>
<dbReference type="Gene3D" id="3.30.200.20">
    <property type="entry name" value="Phosphorylase Kinase, domain 1"/>
    <property type="match status" value="1"/>
</dbReference>
<keyword evidence="5 8" id="KW-0658">Purine biosynthesis</keyword>
<dbReference type="FunFam" id="3.30.470.20:FF:000020">
    <property type="entry name" value="Probable multifunctional protein ADE2"/>
    <property type="match status" value="1"/>
</dbReference>
<keyword evidence="4 8" id="KW-0547">Nucleotide-binding</keyword>
<dbReference type="GO" id="GO:0006189">
    <property type="term" value="P:'de novo' IMP biosynthetic process"/>
    <property type="evidence" value="ECO:0007669"/>
    <property type="project" value="UniProtKB-UniRule"/>
</dbReference>
<organism evidence="10 11">
    <name type="scientific">Candidatus Chloroploca asiatica</name>
    <dbReference type="NCBI Taxonomy" id="1506545"/>
    <lineage>
        <taxon>Bacteria</taxon>
        <taxon>Bacillati</taxon>
        <taxon>Chloroflexota</taxon>
        <taxon>Chloroflexia</taxon>
        <taxon>Chloroflexales</taxon>
        <taxon>Chloroflexineae</taxon>
        <taxon>Oscillochloridaceae</taxon>
        <taxon>Candidatus Chloroploca</taxon>
    </lineage>
</organism>
<dbReference type="Proteomes" id="UP000220922">
    <property type="component" value="Unassembled WGS sequence"/>
</dbReference>
<evidence type="ECO:0000256" key="3">
    <source>
        <dbReference type="ARBA" id="ARBA00022598"/>
    </source>
</evidence>
<gene>
    <name evidence="8" type="primary">purC</name>
    <name evidence="10" type="ORF">A9Q02_15405</name>
</gene>
<feature type="domain" description="SAICAR synthetase/ADE2 N-terminal" evidence="9">
    <location>
        <begin position="7"/>
        <end position="230"/>
    </location>
</feature>
<dbReference type="EMBL" id="LYXE01000101">
    <property type="protein sequence ID" value="PDV98415.1"/>
    <property type="molecule type" value="Genomic_DNA"/>
</dbReference>
<keyword evidence="6 8" id="KW-0067">ATP-binding</keyword>
<reference evidence="10 11" key="1">
    <citation type="submission" date="2016-05" db="EMBL/GenBank/DDBJ databases">
        <authorList>
            <person name="Lavstsen T."/>
            <person name="Jespersen J.S."/>
        </authorList>
    </citation>
    <scope>NUCLEOTIDE SEQUENCE [LARGE SCALE GENOMIC DNA]</scope>
    <source>
        <strain evidence="10 11">B7-9</strain>
    </source>
</reference>
<evidence type="ECO:0000256" key="6">
    <source>
        <dbReference type="ARBA" id="ARBA00022840"/>
    </source>
</evidence>
<comment type="similarity">
    <text evidence="8">Belongs to the SAICAR synthetase family.</text>
</comment>
<dbReference type="RefSeq" id="WP_097653522.1">
    <property type="nucleotide sequence ID" value="NZ_LYXE01000101.1"/>
</dbReference>
<evidence type="ECO:0000256" key="2">
    <source>
        <dbReference type="ARBA" id="ARBA00004747"/>
    </source>
</evidence>
<proteinExistence type="inferred from homology"/>
<evidence type="ECO:0000256" key="1">
    <source>
        <dbReference type="ARBA" id="ARBA00004672"/>
    </source>
</evidence>
<evidence type="ECO:0000256" key="4">
    <source>
        <dbReference type="ARBA" id="ARBA00022741"/>
    </source>
</evidence>
<keyword evidence="3 8" id="KW-0436">Ligase</keyword>
<dbReference type="InterPro" id="IPR018236">
    <property type="entry name" value="SAICAR_synthetase_CS"/>
</dbReference>
<dbReference type="AlphaFoldDB" id="A0A2H3KK95"/>
<dbReference type="InterPro" id="IPR028923">
    <property type="entry name" value="SAICAR_synt/ADE2_N"/>
</dbReference>
<comment type="pathway">
    <text evidence="1 8">Purine metabolism; IMP biosynthesis via de novo pathway; 5-amino-1-(5-phospho-D-ribosyl)imidazole-4-carboxamide from 5-amino-1-(5-phospho-D-ribosyl)imidazole-4-carboxylate: step 1/2.</text>
</comment>
<accession>A0A2H3KK95</accession>
<dbReference type="EC" id="6.3.2.6" evidence="8"/>